<organism evidence="3 4">
    <name type="scientific">Ancylostoma caninum</name>
    <name type="common">Dog hookworm</name>
    <dbReference type="NCBI Taxonomy" id="29170"/>
    <lineage>
        <taxon>Eukaryota</taxon>
        <taxon>Metazoa</taxon>
        <taxon>Ecdysozoa</taxon>
        <taxon>Nematoda</taxon>
        <taxon>Chromadorea</taxon>
        <taxon>Rhabditida</taxon>
        <taxon>Rhabditina</taxon>
        <taxon>Rhabditomorpha</taxon>
        <taxon>Strongyloidea</taxon>
        <taxon>Ancylostomatidae</taxon>
        <taxon>Ancylostomatinae</taxon>
        <taxon>Ancylostoma</taxon>
    </lineage>
</organism>
<accession>A0A368FPW7</accession>
<keyword evidence="1" id="KW-1133">Transmembrane helix</keyword>
<evidence type="ECO:0000256" key="1">
    <source>
        <dbReference type="SAM" id="Phobius"/>
    </source>
</evidence>
<proteinExistence type="predicted"/>
<reference evidence="3 4" key="1">
    <citation type="submission" date="2014-10" db="EMBL/GenBank/DDBJ databases">
        <title>Draft genome of the hookworm Ancylostoma caninum.</title>
        <authorList>
            <person name="Mitreva M."/>
        </authorList>
    </citation>
    <scope>NUCLEOTIDE SEQUENCE [LARGE SCALE GENOMIC DNA]</scope>
    <source>
        <strain evidence="3 4">Baltimore</strain>
    </source>
</reference>
<keyword evidence="1" id="KW-0812">Transmembrane</keyword>
<evidence type="ECO:0000259" key="2">
    <source>
        <dbReference type="Pfam" id="PF07245"/>
    </source>
</evidence>
<protein>
    <recommendedName>
        <fullName evidence="2">Phlebovirus glycoprotein G2 fusion domain-containing protein</fullName>
    </recommendedName>
</protein>
<dbReference type="Gene3D" id="2.60.40.3770">
    <property type="match status" value="1"/>
</dbReference>
<feature type="domain" description="Phlebovirus glycoprotein G2 fusion" evidence="2">
    <location>
        <begin position="154"/>
        <end position="473"/>
    </location>
</feature>
<name>A0A368FPW7_ANCCA</name>
<dbReference type="InterPro" id="IPR009878">
    <property type="entry name" value="Phlebovirus_G2_fusion"/>
</dbReference>
<evidence type="ECO:0000313" key="4">
    <source>
        <dbReference type="Proteomes" id="UP000252519"/>
    </source>
</evidence>
<dbReference type="OrthoDB" id="5877595at2759"/>
<keyword evidence="1" id="KW-0472">Membrane</keyword>
<dbReference type="Pfam" id="PF07245">
    <property type="entry name" value="Phlebovirus_G2"/>
    <property type="match status" value="1"/>
</dbReference>
<dbReference type="AlphaFoldDB" id="A0A368FPW7"/>
<keyword evidence="4" id="KW-1185">Reference proteome</keyword>
<sequence length="660" mass="73620">MYDYTASIKAWTDEKLVQATRLSCEAHPICETLHCIFCWERMYNTLCWTTGQIITIICFANMIIISLPWLCLLCKIIISLPWLCLLCKIFRLLVRVTCYIFATLNPFNRLTSSLCRKPPNPMMYTNRRKRLRSRKSSKFCVICLIALIPHTDGCSQVISINAHEEVCTIKDNAGTCTYNEATVITLQPLQQETCLAIKDCSNKLVAVISLKVDNIKFRCQKNVEFLTRDHKLVSESIHRCYLAGSCVENACENASPSDQLEEFSHTANNSPGYTFCSQSCGCITCKGCFLCQPSCLFYRIYALPTGDTIYTVFNCPSWETIVNAEVTIRQEDSTTTNTLHLYPGQTTMWNNLRFSLIGTIIPQLPILSSAFMETDMGISIIKPAHKGQLATHSAGQLQCSTKQHAEQFKCIFASKACTCTHGLREASCLCSPGDMEELMKASPLPLVSKSFIVLSRNKQVYAKPNIGSTLQLHLVAENMKIATLLSNSTCEIESSDITGYYDCVTVAEISLYCRSSEGQTIANIECPTENQVAQCTASGHLKKLVFHFATSIISTECIESCPGGTARFKIKGTLQFVNDNLLEGETKSETVTRNISKDISFLGDLPDLVIDVLGKIPDFFFNTVLFRIVLLITAIFLTVLCICRGMCCLFSKPSHSKKLL</sequence>
<dbReference type="STRING" id="29170.A0A368FPW7"/>
<dbReference type="Proteomes" id="UP000252519">
    <property type="component" value="Unassembled WGS sequence"/>
</dbReference>
<feature type="transmembrane region" description="Helical" evidence="1">
    <location>
        <begin position="624"/>
        <end position="650"/>
    </location>
</feature>
<dbReference type="Gene3D" id="2.60.98.50">
    <property type="match status" value="1"/>
</dbReference>
<dbReference type="EMBL" id="JOJR01000803">
    <property type="protein sequence ID" value="RCN34274.1"/>
    <property type="molecule type" value="Genomic_DNA"/>
</dbReference>
<gene>
    <name evidence="3" type="ORF">ANCCAN_19884</name>
</gene>
<evidence type="ECO:0000313" key="3">
    <source>
        <dbReference type="EMBL" id="RCN34274.1"/>
    </source>
</evidence>
<comment type="caution">
    <text evidence="3">The sequence shown here is derived from an EMBL/GenBank/DDBJ whole genome shotgun (WGS) entry which is preliminary data.</text>
</comment>